<dbReference type="Pfam" id="PF00989">
    <property type="entry name" value="PAS"/>
    <property type="match status" value="1"/>
</dbReference>
<proteinExistence type="predicted"/>
<dbReference type="Gene3D" id="3.30.450.20">
    <property type="entry name" value="PAS domain"/>
    <property type="match status" value="1"/>
</dbReference>
<dbReference type="RefSeq" id="WP_189576426.1">
    <property type="nucleotide sequence ID" value="NZ_BMXV01000005.1"/>
</dbReference>
<comment type="caution">
    <text evidence="2">The sequence shown here is derived from an EMBL/GenBank/DDBJ whole genome shotgun (WGS) entry which is preliminary data.</text>
</comment>
<feature type="domain" description="PAS" evidence="1">
    <location>
        <begin position="92"/>
        <end position="158"/>
    </location>
</feature>
<gene>
    <name evidence="2" type="ORF">GCM10007071_22340</name>
</gene>
<protein>
    <recommendedName>
        <fullName evidence="1">PAS domain-containing protein</fullName>
    </recommendedName>
</protein>
<dbReference type="InterPro" id="IPR035965">
    <property type="entry name" value="PAS-like_dom_sf"/>
</dbReference>
<keyword evidence="3" id="KW-1185">Reference proteome</keyword>
<dbReference type="Proteomes" id="UP000601597">
    <property type="component" value="Unassembled WGS sequence"/>
</dbReference>
<accession>A0ABQ3B4D8</accession>
<evidence type="ECO:0000313" key="3">
    <source>
        <dbReference type="Proteomes" id="UP000601597"/>
    </source>
</evidence>
<dbReference type="EMBL" id="BMXV01000005">
    <property type="protein sequence ID" value="GGY74701.1"/>
    <property type="molecule type" value="Genomic_DNA"/>
</dbReference>
<dbReference type="CDD" id="cd00130">
    <property type="entry name" value="PAS"/>
    <property type="match status" value="1"/>
</dbReference>
<evidence type="ECO:0000313" key="2">
    <source>
        <dbReference type="EMBL" id="GGY74701.1"/>
    </source>
</evidence>
<dbReference type="InterPro" id="IPR013767">
    <property type="entry name" value="PAS_fold"/>
</dbReference>
<organism evidence="2 3">
    <name type="scientific">Marinobacter zhanjiangensis</name>
    <dbReference type="NCBI Taxonomy" id="578215"/>
    <lineage>
        <taxon>Bacteria</taxon>
        <taxon>Pseudomonadati</taxon>
        <taxon>Pseudomonadota</taxon>
        <taxon>Gammaproteobacteria</taxon>
        <taxon>Pseudomonadales</taxon>
        <taxon>Marinobacteraceae</taxon>
        <taxon>Marinobacter</taxon>
    </lineage>
</organism>
<dbReference type="SMART" id="SM00091">
    <property type="entry name" value="PAS"/>
    <property type="match status" value="1"/>
</dbReference>
<reference evidence="3" key="1">
    <citation type="journal article" date="2019" name="Int. J. Syst. Evol. Microbiol.">
        <title>The Global Catalogue of Microorganisms (GCM) 10K type strain sequencing project: providing services to taxonomists for standard genome sequencing and annotation.</title>
        <authorList>
            <consortium name="The Broad Institute Genomics Platform"/>
            <consortium name="The Broad Institute Genome Sequencing Center for Infectious Disease"/>
            <person name="Wu L."/>
            <person name="Ma J."/>
        </authorList>
    </citation>
    <scope>NUCLEOTIDE SEQUENCE [LARGE SCALE GENOMIC DNA]</scope>
    <source>
        <strain evidence="3">KCTC 22280</strain>
    </source>
</reference>
<sequence length="206" mass="21840">MAEKHDYPDAVDRHDRLRRSARDMLDRGASPRNSGATLSVDALQLLYQRASTPESAADALRLLHELQTYQVELDLLYEQLQDNEQEITEGLAHYKSLFDLAPAAYLVVTNDGEIIEGNQSAGVLFRESPGQLAGKPLSALLAPGQQGTVDALLQSSGERASGAGGAAEASVGLADGKRARISTRPSASGDSMLVILTDIATHSAGS</sequence>
<evidence type="ECO:0000259" key="1">
    <source>
        <dbReference type="SMART" id="SM00091"/>
    </source>
</evidence>
<dbReference type="SUPFAM" id="SSF55785">
    <property type="entry name" value="PYP-like sensor domain (PAS domain)"/>
    <property type="match status" value="1"/>
</dbReference>
<name>A0ABQ3B4D8_9GAMM</name>
<dbReference type="InterPro" id="IPR000014">
    <property type="entry name" value="PAS"/>
</dbReference>